<dbReference type="GO" id="GO:0005576">
    <property type="term" value="C:extracellular region"/>
    <property type="evidence" value="ECO:0007669"/>
    <property type="project" value="UniProtKB-SubCell"/>
</dbReference>
<protein>
    <recommendedName>
        <fullName evidence="10">Pectate lyase</fullName>
        <ecNumber evidence="10">4.2.2.2</ecNumber>
    </recommendedName>
</protein>
<feature type="signal peptide" evidence="10">
    <location>
        <begin position="1"/>
        <end position="22"/>
    </location>
</feature>
<dbReference type="EC" id="4.2.2.2" evidence="10"/>
<gene>
    <name evidence="11" type="ORF">EX30DRAFT_311735</name>
</gene>
<evidence type="ECO:0000256" key="6">
    <source>
        <dbReference type="ARBA" id="ARBA00022729"/>
    </source>
</evidence>
<evidence type="ECO:0000256" key="3">
    <source>
        <dbReference type="ARBA" id="ARBA00004613"/>
    </source>
</evidence>
<evidence type="ECO:0000313" key="12">
    <source>
        <dbReference type="Proteomes" id="UP000298138"/>
    </source>
</evidence>
<dbReference type="Gene3D" id="2.160.20.10">
    <property type="entry name" value="Single-stranded right-handed beta-helix, Pectin lyase-like"/>
    <property type="match status" value="1"/>
</dbReference>
<evidence type="ECO:0000256" key="10">
    <source>
        <dbReference type="RuleBase" id="RU367009"/>
    </source>
</evidence>
<dbReference type="PANTHER" id="PTHR33407:SF9">
    <property type="entry name" value="PECTATE LYASE F-RELATED"/>
    <property type="match status" value="1"/>
</dbReference>
<comment type="function">
    <text evidence="9 10">Pectinolytic enzyme consist of four classes of enzymes: pectin lyase, polygalacturonase, pectin methylesterase and rhamnogalacturonase. Among pectinolytic enzymes, pectin lyase is the most important in depolymerization of pectin, since it cleaves internal glycosidic bonds of highly methylated pectins. Favors pectate, the anion, over pectin, the methyl ester.</text>
</comment>
<comment type="subcellular location">
    <subcellularLocation>
        <location evidence="3 10">Secreted</location>
    </subcellularLocation>
</comment>
<dbReference type="GO" id="GO:0045490">
    <property type="term" value="P:pectin catabolic process"/>
    <property type="evidence" value="ECO:0007669"/>
    <property type="project" value="TreeGrafter"/>
</dbReference>
<name>A0A4S2MR39_9PEZI</name>
<dbReference type="GO" id="GO:0030570">
    <property type="term" value="F:pectate lyase activity"/>
    <property type="evidence" value="ECO:0007669"/>
    <property type="project" value="UniProtKB-UniRule"/>
</dbReference>
<evidence type="ECO:0000256" key="8">
    <source>
        <dbReference type="ARBA" id="ARBA00023239"/>
    </source>
</evidence>
<dbReference type="InParanoid" id="A0A4S2MR39"/>
<keyword evidence="12" id="KW-1185">Reference proteome</keyword>
<keyword evidence="8 10" id="KW-0456">Lyase</keyword>
<evidence type="ECO:0000256" key="4">
    <source>
        <dbReference type="ARBA" id="ARBA00006463"/>
    </source>
</evidence>
<keyword evidence="5 10" id="KW-0964">Secreted</keyword>
<dbReference type="InterPro" id="IPR012334">
    <property type="entry name" value="Pectin_lyas_fold"/>
</dbReference>
<evidence type="ECO:0000256" key="5">
    <source>
        <dbReference type="ARBA" id="ARBA00022525"/>
    </source>
</evidence>
<dbReference type="InterPro" id="IPR004898">
    <property type="entry name" value="Pectate_lyase_PlyH/PlyE-like"/>
</dbReference>
<proteinExistence type="inferred from homology"/>
<evidence type="ECO:0000256" key="9">
    <source>
        <dbReference type="ARBA" id="ARBA00025679"/>
    </source>
</evidence>
<comment type="similarity">
    <text evidence="4 10">Belongs to the polysaccharide lyase 3 family.</text>
</comment>
<dbReference type="OrthoDB" id="441042at2759"/>
<reference evidence="11 12" key="1">
    <citation type="submission" date="2019-04" db="EMBL/GenBank/DDBJ databases">
        <title>Comparative genomics and transcriptomics to analyze fruiting body development in filamentous ascomycetes.</title>
        <authorList>
            <consortium name="DOE Joint Genome Institute"/>
            <person name="Lutkenhaus R."/>
            <person name="Traeger S."/>
            <person name="Breuer J."/>
            <person name="Kuo A."/>
            <person name="Lipzen A."/>
            <person name="Pangilinan J."/>
            <person name="Dilworth D."/>
            <person name="Sandor L."/>
            <person name="Poggeler S."/>
            <person name="Barry K."/>
            <person name="Grigoriev I.V."/>
            <person name="Nowrousian M."/>
        </authorList>
    </citation>
    <scope>NUCLEOTIDE SEQUENCE [LARGE SCALE GENOMIC DNA]</scope>
    <source>
        <strain evidence="11 12">CBS 389.68</strain>
    </source>
</reference>
<keyword evidence="6 10" id="KW-0732">Signal</keyword>
<dbReference type="EMBL" id="ML220160">
    <property type="protein sequence ID" value="TGZ77067.1"/>
    <property type="molecule type" value="Genomic_DNA"/>
</dbReference>
<comment type="catalytic activity">
    <reaction evidence="1 10">
        <text>Eliminative cleavage of (1-&gt;4)-alpha-D-galacturonan to give oligosaccharides with 4-deoxy-alpha-D-galact-4-enuronosyl groups at their non-reducing ends.</text>
        <dbReference type="EC" id="4.2.2.2"/>
    </reaction>
</comment>
<feature type="chain" id="PRO_5025073386" description="Pectate lyase" evidence="10">
    <location>
        <begin position="23"/>
        <end position="245"/>
    </location>
</feature>
<evidence type="ECO:0000256" key="2">
    <source>
        <dbReference type="ARBA" id="ARBA00001913"/>
    </source>
</evidence>
<dbReference type="InterPro" id="IPR011050">
    <property type="entry name" value="Pectin_lyase_fold/virulence"/>
</dbReference>
<dbReference type="Proteomes" id="UP000298138">
    <property type="component" value="Unassembled WGS sequence"/>
</dbReference>
<dbReference type="Pfam" id="PF03211">
    <property type="entry name" value="Pectate_lyase"/>
    <property type="match status" value="1"/>
</dbReference>
<comment type="cofactor">
    <cofactor evidence="2 10">
        <name>Ca(2+)</name>
        <dbReference type="ChEBI" id="CHEBI:29108"/>
    </cofactor>
</comment>
<dbReference type="PANTHER" id="PTHR33407">
    <property type="entry name" value="PECTATE LYASE F-RELATED"/>
    <property type="match status" value="1"/>
</dbReference>
<dbReference type="SUPFAM" id="SSF51126">
    <property type="entry name" value="Pectin lyase-like"/>
    <property type="match status" value="1"/>
</dbReference>
<evidence type="ECO:0000256" key="1">
    <source>
        <dbReference type="ARBA" id="ARBA00000695"/>
    </source>
</evidence>
<dbReference type="AlphaFoldDB" id="A0A4S2MR39"/>
<evidence type="ECO:0000313" key="11">
    <source>
        <dbReference type="EMBL" id="TGZ77067.1"/>
    </source>
</evidence>
<keyword evidence="7 10" id="KW-0106">Calcium</keyword>
<organism evidence="11 12">
    <name type="scientific">Ascodesmis nigricans</name>
    <dbReference type="NCBI Taxonomy" id="341454"/>
    <lineage>
        <taxon>Eukaryota</taxon>
        <taxon>Fungi</taxon>
        <taxon>Dikarya</taxon>
        <taxon>Ascomycota</taxon>
        <taxon>Pezizomycotina</taxon>
        <taxon>Pezizomycetes</taxon>
        <taxon>Pezizales</taxon>
        <taxon>Ascodesmidaceae</taxon>
        <taxon>Ascodesmis</taxon>
    </lineage>
</organism>
<accession>A0A4S2MR39</accession>
<sequence>MKLATATSLLIAATGSLQLIAAWPSATGNVKLSSPKTITGTFDCGLKRYGRGVTCKRGEGGQQDAVFILESGATLKNCIIGADQLEGVHCKGPCKIQNVWWEKVCEDALTILQTSGTTTITGGGAKGATDKVIQHNGKGTVHVKNFNVQGFGKIYRSCGNCKGNGGPRHVILENITASGGKVFAGVNQNYGDTATIKNSCGAKVSTMCEIYNGCDKAVKSCESPKLSVGFNGKTCINGGGNKDSC</sequence>
<evidence type="ECO:0000256" key="7">
    <source>
        <dbReference type="ARBA" id="ARBA00022837"/>
    </source>
</evidence>